<organism evidence="3 4">
    <name type="scientific">Halobium palmae</name>
    <dbReference type="NCBI Taxonomy" id="1776492"/>
    <lineage>
        <taxon>Archaea</taxon>
        <taxon>Methanobacteriati</taxon>
        <taxon>Methanobacteriota</taxon>
        <taxon>Stenosarchaea group</taxon>
        <taxon>Halobacteria</taxon>
        <taxon>Halobacteriales</taxon>
        <taxon>Haloferacaceae</taxon>
        <taxon>Halobium</taxon>
    </lineage>
</organism>
<feature type="non-terminal residue" evidence="3">
    <location>
        <position position="195"/>
    </location>
</feature>
<keyword evidence="4" id="KW-1185">Reference proteome</keyword>
<reference evidence="3 4" key="1">
    <citation type="journal article" date="2019" name="Int. J. Syst. Evol. Microbiol.">
        <title>The Global Catalogue of Microorganisms (GCM) 10K type strain sequencing project: providing services to taxonomists for standard genome sequencing and annotation.</title>
        <authorList>
            <consortium name="The Broad Institute Genomics Platform"/>
            <consortium name="The Broad Institute Genome Sequencing Center for Infectious Disease"/>
            <person name="Wu L."/>
            <person name="Ma J."/>
        </authorList>
    </citation>
    <scope>NUCLEOTIDE SEQUENCE [LARGE SCALE GENOMIC DNA]</scope>
    <source>
        <strain evidence="3 4">NBRC 111368</strain>
    </source>
</reference>
<evidence type="ECO:0000256" key="1">
    <source>
        <dbReference type="SAM" id="MobiDB-lite"/>
    </source>
</evidence>
<feature type="region of interest" description="Disordered" evidence="1">
    <location>
        <begin position="17"/>
        <end position="46"/>
    </location>
</feature>
<evidence type="ECO:0000313" key="4">
    <source>
        <dbReference type="Proteomes" id="UP001596328"/>
    </source>
</evidence>
<dbReference type="Proteomes" id="UP001596328">
    <property type="component" value="Unassembled WGS sequence"/>
</dbReference>
<dbReference type="EMBL" id="JBHSWU010001440">
    <property type="protein sequence ID" value="MFC6726841.1"/>
    <property type="molecule type" value="Genomic_DNA"/>
</dbReference>
<proteinExistence type="predicted"/>
<feature type="non-terminal residue" evidence="3">
    <location>
        <position position="1"/>
    </location>
</feature>
<dbReference type="Pfam" id="PF01959">
    <property type="entry name" value="DHQS"/>
    <property type="match status" value="1"/>
</dbReference>
<feature type="compositionally biased region" description="Acidic residues" evidence="1">
    <location>
        <begin position="17"/>
        <end position="26"/>
    </location>
</feature>
<sequence length="195" mass="20823">ELGDVRVAAFRSDADVVDEAEDETAEPDAYVVGKDGEGDGTDDLPGDFSGSADLTTLRRSDNRAQGAYVRIFDEEYEAFAEAAAHDAEFTIVVGENWQIIPLENLIARIGEETSLVAGVTSAEEAKTAFETLELGADAVLLDASNPDEIRGAVEGAVALAVLPDDVGVRLRRLVFGRVDHGRVGAKRRDPHVAEL</sequence>
<comment type="caution">
    <text evidence="3">The sequence shown here is derived from an EMBL/GenBank/DDBJ whole genome shotgun (WGS) entry which is preliminary data.</text>
</comment>
<dbReference type="AlphaFoldDB" id="A0ABD5S5J2"/>
<protein>
    <submittedName>
        <fullName evidence="3">3-dehydroquinate synthase II</fullName>
    </submittedName>
</protein>
<evidence type="ECO:0000259" key="2">
    <source>
        <dbReference type="Pfam" id="PF01959"/>
    </source>
</evidence>
<gene>
    <name evidence="3" type="ORF">ACFQE1_21185</name>
</gene>
<name>A0ABD5S5J2_9EURY</name>
<accession>A0ABD5S5J2</accession>
<evidence type="ECO:0000313" key="3">
    <source>
        <dbReference type="EMBL" id="MFC6726841.1"/>
    </source>
</evidence>
<dbReference type="InterPro" id="IPR030960">
    <property type="entry name" value="DHQS/DOIS_N"/>
</dbReference>
<feature type="domain" description="3-dehydroquinate synthase N-terminal" evidence="2">
    <location>
        <begin position="1"/>
        <end position="152"/>
    </location>
</feature>